<sequence>MQLSIRDASRFVIGAGLMRERAIEASGNPAISFDNVAQAGLREGPDGQKIRQTIDTLADQESQWLRNTPPHILSSERVMQSRAAEINAFTAIHRAVISTVAFEAASPSEKGGAETELRQSLLVVLEAIDNTPGSRVDREGLLNNLREQLLSAASDSDFMKRALRTSEQAYLAADLDKTFARYNSPPLSRSEEHDDYSI</sequence>
<accession>A0ACC6K163</accession>
<reference evidence="1" key="1">
    <citation type="submission" date="2023-07" db="EMBL/GenBank/DDBJ databases">
        <title>Sorghum-associated microbial communities from plants grown in Nebraska, USA.</title>
        <authorList>
            <person name="Schachtman D."/>
        </authorList>
    </citation>
    <scope>NUCLEOTIDE SEQUENCE</scope>
    <source>
        <strain evidence="1">BE56</strain>
    </source>
</reference>
<protein>
    <submittedName>
        <fullName evidence="1">Uncharacterized protein</fullName>
    </submittedName>
</protein>
<proteinExistence type="predicted"/>
<comment type="caution">
    <text evidence="1">The sequence shown here is derived from an EMBL/GenBank/DDBJ whole genome shotgun (WGS) entry which is preliminary data.</text>
</comment>
<keyword evidence="2" id="KW-1185">Reference proteome</keyword>
<gene>
    <name evidence="1" type="ORF">J2W83_001722</name>
</gene>
<dbReference type="EMBL" id="JAVDTH010000007">
    <property type="protein sequence ID" value="MDR6712127.1"/>
    <property type="molecule type" value="Genomic_DNA"/>
</dbReference>
<evidence type="ECO:0000313" key="2">
    <source>
        <dbReference type="Proteomes" id="UP001259587"/>
    </source>
</evidence>
<organism evidence="1 2">
    <name type="scientific">Pseudomonas hunanensis</name>
    <dbReference type="NCBI Taxonomy" id="1247546"/>
    <lineage>
        <taxon>Bacteria</taxon>
        <taxon>Pseudomonadati</taxon>
        <taxon>Pseudomonadota</taxon>
        <taxon>Gammaproteobacteria</taxon>
        <taxon>Pseudomonadales</taxon>
        <taxon>Pseudomonadaceae</taxon>
        <taxon>Pseudomonas</taxon>
    </lineage>
</organism>
<dbReference type="Proteomes" id="UP001259587">
    <property type="component" value="Unassembled WGS sequence"/>
</dbReference>
<evidence type="ECO:0000313" key="1">
    <source>
        <dbReference type="EMBL" id="MDR6712127.1"/>
    </source>
</evidence>
<name>A0ACC6K163_9PSED</name>